<evidence type="ECO:0000256" key="7">
    <source>
        <dbReference type="ARBA" id="ARBA00022801"/>
    </source>
</evidence>
<dbReference type="GO" id="GO:0004181">
    <property type="term" value="F:metallocarboxypeptidase activity"/>
    <property type="evidence" value="ECO:0007669"/>
    <property type="project" value="InterPro"/>
</dbReference>
<keyword evidence="9" id="KW-0482">Metalloprotease</keyword>
<comment type="catalytic activity">
    <reaction evidence="10">
        <text>Releases a C-terminal residue, which may be hydrophobic or positively charged.</text>
        <dbReference type="EC" id="3.4.17.18"/>
    </reaction>
</comment>
<evidence type="ECO:0000256" key="11">
    <source>
        <dbReference type="ARBA" id="ARBA00055464"/>
    </source>
</evidence>
<evidence type="ECO:0000313" key="18">
    <source>
        <dbReference type="EMBL" id="GIJ66422.1"/>
    </source>
</evidence>
<keyword evidence="6 15" id="KW-0732">Signal</keyword>
<proteinExistence type="inferred from homology"/>
<organism evidence="18 19">
    <name type="scientific">Virgisporangium ochraceum</name>
    <dbReference type="NCBI Taxonomy" id="65505"/>
    <lineage>
        <taxon>Bacteria</taxon>
        <taxon>Bacillati</taxon>
        <taxon>Actinomycetota</taxon>
        <taxon>Actinomycetes</taxon>
        <taxon>Micromonosporales</taxon>
        <taxon>Micromonosporaceae</taxon>
        <taxon>Virgisporangium</taxon>
    </lineage>
</organism>
<keyword evidence="19" id="KW-1185">Reference proteome</keyword>
<dbReference type="Proteomes" id="UP000635606">
    <property type="component" value="Unassembled WGS sequence"/>
</dbReference>
<dbReference type="GO" id="GO:0016020">
    <property type="term" value="C:membrane"/>
    <property type="evidence" value="ECO:0007669"/>
    <property type="project" value="InterPro"/>
</dbReference>
<dbReference type="RefSeq" id="WP_203926403.1">
    <property type="nucleotide sequence ID" value="NZ_BOPH01000018.1"/>
</dbReference>
<evidence type="ECO:0000256" key="5">
    <source>
        <dbReference type="ARBA" id="ARBA00022723"/>
    </source>
</evidence>
<dbReference type="PROSITE" id="PS00132">
    <property type="entry name" value="CARBOXYPEPT_ZN_1"/>
    <property type="match status" value="1"/>
</dbReference>
<dbReference type="EC" id="3.4.17.18" evidence="12"/>
<comment type="cofactor">
    <cofactor evidence="1">
        <name>Zn(2+)</name>
        <dbReference type="ChEBI" id="CHEBI:29105"/>
    </cofactor>
</comment>
<dbReference type="PANTHER" id="PTHR11705:SF143">
    <property type="entry name" value="SLL0236 PROTEIN"/>
    <property type="match status" value="1"/>
</dbReference>
<protein>
    <recommendedName>
        <fullName evidence="13">Zinc carboxypeptidase</fullName>
        <ecNumber evidence="12">3.4.17.18</ecNumber>
    </recommendedName>
</protein>
<keyword evidence="5" id="KW-0479">Metal-binding</keyword>
<evidence type="ECO:0000256" key="4">
    <source>
        <dbReference type="ARBA" id="ARBA00022670"/>
    </source>
</evidence>
<dbReference type="PANTHER" id="PTHR11705">
    <property type="entry name" value="PROTEASE FAMILY M14 CARBOXYPEPTIDASE A,B"/>
    <property type="match status" value="1"/>
</dbReference>
<dbReference type="SMART" id="SM00631">
    <property type="entry name" value="Zn_pept"/>
    <property type="match status" value="1"/>
</dbReference>
<dbReference type="GO" id="GO:0005615">
    <property type="term" value="C:extracellular space"/>
    <property type="evidence" value="ECO:0007669"/>
    <property type="project" value="TreeGrafter"/>
</dbReference>
<comment type="caution">
    <text evidence="18">The sequence shown here is derived from an EMBL/GenBank/DDBJ whole genome shotgun (WGS) entry which is preliminary data.</text>
</comment>
<reference evidence="18" key="1">
    <citation type="submission" date="2021-01" db="EMBL/GenBank/DDBJ databases">
        <title>Whole genome shotgun sequence of Virgisporangium ochraceum NBRC 16418.</title>
        <authorList>
            <person name="Komaki H."/>
            <person name="Tamura T."/>
        </authorList>
    </citation>
    <scope>NUCLEOTIDE SEQUENCE</scope>
    <source>
        <strain evidence="18">NBRC 16418</strain>
    </source>
</reference>
<dbReference type="InterPro" id="IPR057246">
    <property type="entry name" value="CARBOXYPEPT_ZN_1"/>
</dbReference>
<dbReference type="PROSITE" id="PS50060">
    <property type="entry name" value="MAM_2"/>
    <property type="match status" value="1"/>
</dbReference>
<feature type="active site" description="Proton donor/acceptor" evidence="14">
    <location>
        <position position="388"/>
    </location>
</feature>
<evidence type="ECO:0000256" key="2">
    <source>
        <dbReference type="ARBA" id="ARBA00005988"/>
    </source>
</evidence>
<comment type="similarity">
    <text evidence="2 14">Belongs to the peptidase M14 family.</text>
</comment>
<feature type="chain" id="PRO_5035262568" description="Zinc carboxypeptidase" evidence="15">
    <location>
        <begin position="30"/>
        <end position="622"/>
    </location>
</feature>
<feature type="domain" description="MAM" evidence="16">
    <location>
        <begin position="447"/>
        <end position="622"/>
    </location>
</feature>
<evidence type="ECO:0000256" key="3">
    <source>
        <dbReference type="ARBA" id="ARBA00022645"/>
    </source>
</evidence>
<dbReference type="SUPFAM" id="SSF53187">
    <property type="entry name" value="Zn-dependent exopeptidases"/>
    <property type="match status" value="1"/>
</dbReference>
<dbReference type="AlphaFoldDB" id="A0A8J3ZLT2"/>
<feature type="signal peptide" evidence="15">
    <location>
        <begin position="1"/>
        <end position="29"/>
    </location>
</feature>
<dbReference type="EMBL" id="BOPH01000018">
    <property type="protein sequence ID" value="GIJ66422.1"/>
    <property type="molecule type" value="Genomic_DNA"/>
</dbReference>
<dbReference type="PROSITE" id="PS00133">
    <property type="entry name" value="CARBOXYPEPT_ZN_2"/>
    <property type="match status" value="1"/>
</dbReference>
<keyword evidence="8" id="KW-0862">Zinc</keyword>
<evidence type="ECO:0000259" key="16">
    <source>
        <dbReference type="PROSITE" id="PS50060"/>
    </source>
</evidence>
<dbReference type="InterPro" id="IPR000998">
    <property type="entry name" value="MAM_dom"/>
</dbReference>
<dbReference type="GO" id="GO:0008270">
    <property type="term" value="F:zinc ion binding"/>
    <property type="evidence" value="ECO:0007669"/>
    <property type="project" value="InterPro"/>
</dbReference>
<gene>
    <name evidence="18" type="ORF">Voc01_013390</name>
</gene>
<keyword evidence="3" id="KW-0121">Carboxypeptidase</keyword>
<evidence type="ECO:0000259" key="17">
    <source>
        <dbReference type="PROSITE" id="PS52035"/>
    </source>
</evidence>
<evidence type="ECO:0000313" key="19">
    <source>
        <dbReference type="Proteomes" id="UP000635606"/>
    </source>
</evidence>
<dbReference type="GO" id="GO:0006508">
    <property type="term" value="P:proteolysis"/>
    <property type="evidence" value="ECO:0007669"/>
    <property type="project" value="UniProtKB-KW"/>
</dbReference>
<accession>A0A8J3ZLT2</accession>
<keyword evidence="7" id="KW-0378">Hydrolase</keyword>
<name>A0A8J3ZLT2_9ACTN</name>
<keyword evidence="4" id="KW-0645">Protease</keyword>
<feature type="domain" description="Peptidase M14" evidence="17">
    <location>
        <begin position="119"/>
        <end position="425"/>
    </location>
</feature>
<evidence type="ECO:0000256" key="9">
    <source>
        <dbReference type="ARBA" id="ARBA00023049"/>
    </source>
</evidence>
<evidence type="ECO:0000256" key="10">
    <source>
        <dbReference type="ARBA" id="ARBA00050859"/>
    </source>
</evidence>
<dbReference type="PROSITE" id="PS52035">
    <property type="entry name" value="PEPTIDASE_M14"/>
    <property type="match status" value="1"/>
</dbReference>
<dbReference type="Pfam" id="PF00246">
    <property type="entry name" value="Peptidase_M14"/>
    <property type="match status" value="1"/>
</dbReference>
<evidence type="ECO:0000256" key="13">
    <source>
        <dbReference type="ARBA" id="ARBA00074273"/>
    </source>
</evidence>
<evidence type="ECO:0000256" key="1">
    <source>
        <dbReference type="ARBA" id="ARBA00001947"/>
    </source>
</evidence>
<dbReference type="SUPFAM" id="SSF49899">
    <property type="entry name" value="Concanavalin A-like lectins/glucanases"/>
    <property type="match status" value="1"/>
</dbReference>
<dbReference type="InterPro" id="IPR013320">
    <property type="entry name" value="ConA-like_dom_sf"/>
</dbReference>
<dbReference type="InterPro" id="IPR000834">
    <property type="entry name" value="Peptidase_M14"/>
</dbReference>
<dbReference type="PRINTS" id="PR00765">
    <property type="entry name" value="CRBOXYPTASEA"/>
</dbReference>
<evidence type="ECO:0000256" key="8">
    <source>
        <dbReference type="ARBA" id="ARBA00022833"/>
    </source>
</evidence>
<dbReference type="FunFam" id="3.40.630.10:FF:000084">
    <property type="entry name" value="Carboxypeptidase B2"/>
    <property type="match status" value="1"/>
</dbReference>
<evidence type="ECO:0000256" key="14">
    <source>
        <dbReference type="PROSITE-ProRule" id="PRU01379"/>
    </source>
</evidence>
<comment type="function">
    <text evidence="11">Carboxypeptidase that possesses the specificities of both mammalian Cpase A and B. Thus shows broad substrate specificity, being able to cleave Cbz-Gly-Leu, Cbz-Gly-Val, Cbz-Gly-Phe, Cbz-Gly-Lys and Bz-Gly-Arg in vitro.</text>
</comment>
<dbReference type="CDD" id="cd03859">
    <property type="entry name" value="M14_CPT"/>
    <property type="match status" value="1"/>
</dbReference>
<evidence type="ECO:0000256" key="6">
    <source>
        <dbReference type="ARBA" id="ARBA00022729"/>
    </source>
</evidence>
<evidence type="ECO:0000256" key="12">
    <source>
        <dbReference type="ARBA" id="ARBA00066554"/>
    </source>
</evidence>
<dbReference type="Gene3D" id="3.40.630.10">
    <property type="entry name" value="Zn peptidases"/>
    <property type="match status" value="1"/>
</dbReference>
<evidence type="ECO:0000256" key="15">
    <source>
        <dbReference type="SAM" id="SignalP"/>
    </source>
</evidence>
<dbReference type="Gene3D" id="2.60.120.200">
    <property type="match status" value="1"/>
</dbReference>
<sequence length="622" mass="65941">MGSLIKRSKIVLGVTAAIALVLAAAPAGAEPRQTAETSSQYQVIGPKTWDDRNKVAATGASVDSIEHGKLYITATPAEATAIRKLGFGLVEEPKADSHAHADAHADDVQTFDFPAADSAYHNYAEMTAEINQIVADHPTIAQKVQYGTSYEGRALIALKISDNVATDENEPEVLYNAHQHAREHLTVEMALYLANMFTNDYGSDSRVTNVVNSREIWILPDVNPDGGEYDIATGSYRSWRKNRQPNSGSSAVGTDLNRNWSYNWGCCGGSSGSTSSETYRGPSAFSAPETAAFRNFVLGRRIGGVQQIKMNIDFHTYSQLILWPYGYTTANTAPGLNADQELTFRTIGQQMAATNSYTPEQSSDLYITDGDSIDWMWGDQGIWAYTFEMYPGSSGSGGGFYPPDEVIPAQTSRNRTASLILAEYADCPYRASGLQGTYCGAPGTTVYSDNFESATGWTTNPNGTDTATTGAWERGNPGGTNSSGVKQVDTTPSGSNALVTGAAAGTGAGDFDLDSGTTSVRSPAVTLPSTGTLTLSYRWYLAHGSNASSADFFRVSIVHSGGTTVLFTQAGAASNRNGAYAPGSVNVSAYAGQSVRIVFEAADASGASLVEASVDDVTIVQS</sequence>
<dbReference type="InterPro" id="IPR033810">
    <property type="entry name" value="Carboxypeptidase_T"/>
</dbReference>
<dbReference type="InterPro" id="IPR057247">
    <property type="entry name" value="CARBOXYPEPT_ZN_2"/>
</dbReference>